<comment type="caution">
    <text evidence="2">The sequence shown here is derived from an EMBL/GenBank/DDBJ whole genome shotgun (WGS) entry which is preliminary data.</text>
</comment>
<evidence type="ECO:0000313" key="3">
    <source>
        <dbReference type="Proteomes" id="UP000637074"/>
    </source>
</evidence>
<accession>A0ABQ3NCK4</accession>
<gene>
    <name evidence="2" type="ORF">AM1BK_51970</name>
</gene>
<sequence>MDWFWGWIALGLAAGAFYESAKLKKDNKMLRDRIEKLEKVVYK</sequence>
<feature type="transmembrane region" description="Helical" evidence="1">
    <location>
        <begin position="6"/>
        <end position="23"/>
    </location>
</feature>
<evidence type="ECO:0000313" key="2">
    <source>
        <dbReference type="EMBL" id="GHI01655.1"/>
    </source>
</evidence>
<name>A0ABQ3NCK4_9BACI</name>
<proteinExistence type="predicted"/>
<dbReference type="RefSeq" id="WP_275671527.1">
    <property type="nucleotide sequence ID" value="NZ_BNDS01000055.1"/>
</dbReference>
<reference evidence="2 3" key="1">
    <citation type="journal article" date="2022" name="Int. J. Syst. Evol. Microbiol.">
        <title>Neobacillus kokaensis sp. nov., isolated from soil.</title>
        <authorList>
            <person name="Yuki K."/>
            <person name="Matsubara H."/>
            <person name="Yamaguchi S."/>
        </authorList>
    </citation>
    <scope>NUCLEOTIDE SEQUENCE [LARGE SCALE GENOMIC DNA]</scope>
    <source>
        <strain evidence="2 3">LOB 377</strain>
    </source>
</reference>
<dbReference type="EMBL" id="BNDS01000055">
    <property type="protein sequence ID" value="GHI01655.1"/>
    <property type="molecule type" value="Genomic_DNA"/>
</dbReference>
<organism evidence="2 3">
    <name type="scientific">Neobacillus kokaensis</name>
    <dbReference type="NCBI Taxonomy" id="2759023"/>
    <lineage>
        <taxon>Bacteria</taxon>
        <taxon>Bacillati</taxon>
        <taxon>Bacillota</taxon>
        <taxon>Bacilli</taxon>
        <taxon>Bacillales</taxon>
        <taxon>Bacillaceae</taxon>
        <taxon>Neobacillus</taxon>
    </lineage>
</organism>
<keyword evidence="3" id="KW-1185">Reference proteome</keyword>
<protein>
    <submittedName>
        <fullName evidence="2">Uncharacterized protein</fullName>
    </submittedName>
</protein>
<dbReference type="Proteomes" id="UP000637074">
    <property type="component" value="Unassembled WGS sequence"/>
</dbReference>
<keyword evidence="1" id="KW-1133">Transmembrane helix</keyword>
<keyword evidence="1" id="KW-0472">Membrane</keyword>
<evidence type="ECO:0000256" key="1">
    <source>
        <dbReference type="SAM" id="Phobius"/>
    </source>
</evidence>
<keyword evidence="1" id="KW-0812">Transmembrane</keyword>